<evidence type="ECO:0000313" key="14">
    <source>
        <dbReference type="EMBL" id="QCI26781.1"/>
    </source>
</evidence>
<evidence type="ECO:0000259" key="13">
    <source>
        <dbReference type="Pfam" id="PF01435"/>
    </source>
</evidence>
<dbReference type="GO" id="GO:0006508">
    <property type="term" value="P:proteolysis"/>
    <property type="evidence" value="ECO:0007669"/>
    <property type="project" value="UniProtKB-KW"/>
</dbReference>
<dbReference type="CDD" id="cd07335">
    <property type="entry name" value="M48B_HtpX_like"/>
    <property type="match status" value="1"/>
</dbReference>
<evidence type="ECO:0000256" key="4">
    <source>
        <dbReference type="ARBA" id="ARBA00022692"/>
    </source>
</evidence>
<feature type="transmembrane region" description="Helical" evidence="12">
    <location>
        <begin position="154"/>
        <end position="179"/>
    </location>
</feature>
<organism evidence="14 15">
    <name type="scientific">Buchnera aphidicola</name>
    <name type="common">Thelaxes californica</name>
    <dbReference type="NCBI Taxonomy" id="1315998"/>
    <lineage>
        <taxon>Bacteria</taxon>
        <taxon>Pseudomonadati</taxon>
        <taxon>Pseudomonadota</taxon>
        <taxon>Gammaproteobacteria</taxon>
        <taxon>Enterobacterales</taxon>
        <taxon>Erwiniaceae</taxon>
        <taxon>Buchnera</taxon>
    </lineage>
</organism>
<dbReference type="OrthoDB" id="15218at2"/>
<evidence type="ECO:0000256" key="7">
    <source>
        <dbReference type="ARBA" id="ARBA00022833"/>
    </source>
</evidence>
<dbReference type="GO" id="GO:0004222">
    <property type="term" value="F:metalloendopeptidase activity"/>
    <property type="evidence" value="ECO:0007669"/>
    <property type="project" value="InterPro"/>
</dbReference>
<dbReference type="PANTHER" id="PTHR43221">
    <property type="entry name" value="PROTEASE HTPX"/>
    <property type="match status" value="1"/>
</dbReference>
<evidence type="ECO:0000256" key="12">
    <source>
        <dbReference type="SAM" id="Phobius"/>
    </source>
</evidence>
<evidence type="ECO:0000256" key="2">
    <source>
        <dbReference type="ARBA" id="ARBA00022475"/>
    </source>
</evidence>
<dbReference type="Gene3D" id="3.30.2010.10">
    <property type="entry name" value="Metalloproteases ('zincins'), catalytic domain"/>
    <property type="match status" value="1"/>
</dbReference>
<comment type="similarity">
    <text evidence="11">Belongs to the peptidase M48 family.</text>
</comment>
<keyword evidence="3 11" id="KW-0645">Protease</keyword>
<dbReference type="InterPro" id="IPR050083">
    <property type="entry name" value="HtpX_protease"/>
</dbReference>
<comment type="subcellular location">
    <subcellularLocation>
        <location evidence="1">Cell membrane</location>
        <topology evidence="1">Multi-pass membrane protein</topology>
    </subcellularLocation>
</comment>
<evidence type="ECO:0000256" key="6">
    <source>
        <dbReference type="ARBA" id="ARBA00022801"/>
    </source>
</evidence>
<evidence type="ECO:0000313" key="15">
    <source>
        <dbReference type="Proteomes" id="UP000298782"/>
    </source>
</evidence>
<keyword evidence="4 12" id="KW-0812">Transmembrane</keyword>
<keyword evidence="8 12" id="KW-1133">Transmembrane helix</keyword>
<dbReference type="PANTHER" id="PTHR43221:SF1">
    <property type="entry name" value="PROTEASE HTPX"/>
    <property type="match status" value="1"/>
</dbReference>
<name>A0A4D6YJQ8_9GAMM</name>
<keyword evidence="6 11" id="KW-0378">Hydrolase</keyword>
<evidence type="ECO:0000256" key="1">
    <source>
        <dbReference type="ARBA" id="ARBA00004651"/>
    </source>
</evidence>
<keyword evidence="15" id="KW-1185">Reference proteome</keyword>
<evidence type="ECO:0000256" key="3">
    <source>
        <dbReference type="ARBA" id="ARBA00022670"/>
    </source>
</evidence>
<evidence type="ECO:0000256" key="10">
    <source>
        <dbReference type="ARBA" id="ARBA00023136"/>
    </source>
</evidence>
<reference evidence="14 15" key="2">
    <citation type="submission" date="2019-05" db="EMBL/GenBank/DDBJ databases">
        <title>Genome evolution of the obligate endosymbiont Buchnera aphidicola.</title>
        <authorList>
            <person name="Moran N.A."/>
        </authorList>
    </citation>
    <scope>NUCLEOTIDE SEQUENCE [LARGE SCALE GENOMIC DNA]</scope>
    <source>
        <strain evidence="14 15">Tca</strain>
    </source>
</reference>
<feature type="domain" description="Peptidase M48" evidence="13">
    <location>
        <begin position="76"/>
        <end position="296"/>
    </location>
</feature>
<dbReference type="AlphaFoldDB" id="A0A4D6YJQ8"/>
<keyword evidence="2" id="KW-1003">Cell membrane</keyword>
<dbReference type="InterPro" id="IPR001915">
    <property type="entry name" value="Peptidase_M48"/>
</dbReference>
<dbReference type="GO" id="GO:0046872">
    <property type="term" value="F:metal ion binding"/>
    <property type="evidence" value="ECO:0007669"/>
    <property type="project" value="UniProtKB-KW"/>
</dbReference>
<dbReference type="Pfam" id="PF01435">
    <property type="entry name" value="Peptidase_M48"/>
    <property type="match status" value="1"/>
</dbReference>
<evidence type="ECO:0000256" key="5">
    <source>
        <dbReference type="ARBA" id="ARBA00022723"/>
    </source>
</evidence>
<comment type="cofactor">
    <cofactor evidence="11">
        <name>Zn(2+)</name>
        <dbReference type="ChEBI" id="CHEBI:29105"/>
    </cofactor>
    <text evidence="11">Binds 1 zinc ion per subunit.</text>
</comment>
<evidence type="ECO:0000256" key="11">
    <source>
        <dbReference type="RuleBase" id="RU003983"/>
    </source>
</evidence>
<dbReference type="RefSeq" id="WP_158353450.1">
    <property type="nucleotide sequence ID" value="NZ_CP034852.1"/>
</dbReference>
<proteinExistence type="inferred from homology"/>
<accession>A0A4D6YJQ8</accession>
<dbReference type="Proteomes" id="UP000298782">
    <property type="component" value="Chromosome"/>
</dbReference>
<keyword evidence="7 11" id="KW-0862">Zinc</keyword>
<protein>
    <submittedName>
        <fullName evidence="14">Protease HtpX</fullName>
    </submittedName>
</protein>
<evidence type="ECO:0000256" key="9">
    <source>
        <dbReference type="ARBA" id="ARBA00023049"/>
    </source>
</evidence>
<keyword evidence="10 12" id="KW-0472">Membrane</keyword>
<evidence type="ECO:0000256" key="8">
    <source>
        <dbReference type="ARBA" id="ARBA00022989"/>
    </source>
</evidence>
<feature type="transmembrane region" description="Helical" evidence="12">
    <location>
        <begin position="199"/>
        <end position="223"/>
    </location>
</feature>
<gene>
    <name evidence="14" type="primary">htpX</name>
    <name evidence="14" type="ORF">D9V80_01230</name>
</gene>
<dbReference type="NCBIfam" id="NF003965">
    <property type="entry name" value="PRK05457.1"/>
    <property type="match status" value="1"/>
</dbReference>
<dbReference type="GO" id="GO:0005886">
    <property type="term" value="C:plasma membrane"/>
    <property type="evidence" value="ECO:0007669"/>
    <property type="project" value="UniProtKB-SubCell"/>
</dbReference>
<keyword evidence="9 11" id="KW-0482">Metalloprotease</keyword>
<keyword evidence="5" id="KW-0479">Metal-binding</keyword>
<feature type="transmembrane region" description="Helical" evidence="12">
    <location>
        <begin position="39"/>
        <end position="59"/>
    </location>
</feature>
<dbReference type="EMBL" id="CP034852">
    <property type="protein sequence ID" value="QCI26781.1"/>
    <property type="molecule type" value="Genomic_DNA"/>
</dbReference>
<reference evidence="14 15" key="1">
    <citation type="submission" date="2018-12" db="EMBL/GenBank/DDBJ databases">
        <authorList>
            <person name="Chong R.A."/>
        </authorList>
    </citation>
    <scope>NUCLEOTIDE SEQUENCE [LARGE SCALE GENOMIC DNA]</scope>
    <source>
        <strain evidence="14 15">Tca</strain>
    </source>
</reference>
<sequence>MFRALLFVLTNLSILLILSIVCFFTGIHSGSVQKLLLTSLLFGFTGSFISLFFSKWIAIKSVNAHVIKKANNTIEKWLINEIVKQSEFVGIKTPELAIYESVDINAFATGATQNSALIAVSTGLLKNMKKNEIQAVLAHEMSHIKSGDMVTMTLLQGIVNTFVIFFSRCAAQFISQLFTKNTEQNENLTTNFLGLSYNTIYHTVSIILELTLGILASIITLWYSRRREFFADSGAAQIVGKEKMIDALLRLQNNYESTVNNSIIAFCINGKKKKNNFTKWFATHPSLSQRIRELKKI</sequence>